<dbReference type="Proteomes" id="UP000247744">
    <property type="component" value="Unassembled WGS sequence"/>
</dbReference>
<proteinExistence type="predicted"/>
<accession>A0A318MHG7</accession>
<dbReference type="OrthoDB" id="3237237at2"/>
<reference evidence="1 2" key="1">
    <citation type="submission" date="2018-05" db="EMBL/GenBank/DDBJ databases">
        <title>Reference genomes for bee gut microbiota database.</title>
        <authorList>
            <person name="Ellegaard K.M."/>
        </authorList>
    </citation>
    <scope>NUCLEOTIDE SEQUENCE [LARGE SCALE GENOMIC DNA]</scope>
    <source>
        <strain evidence="1 2">ESL0200</strain>
    </source>
</reference>
<comment type="caution">
    <text evidence="1">The sequence shown here is derived from an EMBL/GenBank/DDBJ whole genome shotgun (WGS) entry which is preliminary data.</text>
</comment>
<sequence length="76" mass="8369">MREPALLREVMVKAVGVIAENSVHSHLYALDAQLYYKFSVVVPVTKAFVEQADVSFHVIALTDLAPADTDRADVPE</sequence>
<name>A0A318MHG7_9BIFI</name>
<gene>
    <name evidence="1" type="ORF">DKK75_00795</name>
</gene>
<organism evidence="1 2">
    <name type="scientific">Bifidobacterium asteroides</name>
    <dbReference type="NCBI Taxonomy" id="1684"/>
    <lineage>
        <taxon>Bacteria</taxon>
        <taxon>Bacillati</taxon>
        <taxon>Actinomycetota</taxon>
        <taxon>Actinomycetes</taxon>
        <taxon>Bifidobacteriales</taxon>
        <taxon>Bifidobacteriaceae</taxon>
        <taxon>Bifidobacterium</taxon>
    </lineage>
</organism>
<protein>
    <submittedName>
        <fullName evidence="1">Uncharacterized protein</fullName>
    </submittedName>
</protein>
<dbReference type="EMBL" id="QGLL01000001">
    <property type="protein sequence ID" value="PXY85743.1"/>
    <property type="molecule type" value="Genomic_DNA"/>
</dbReference>
<evidence type="ECO:0000313" key="2">
    <source>
        <dbReference type="Proteomes" id="UP000247744"/>
    </source>
</evidence>
<dbReference type="RefSeq" id="WP_110451568.1">
    <property type="nucleotide sequence ID" value="NZ_QGLL01000001.1"/>
</dbReference>
<dbReference type="AlphaFoldDB" id="A0A318MHG7"/>
<evidence type="ECO:0000313" key="1">
    <source>
        <dbReference type="EMBL" id="PXY85743.1"/>
    </source>
</evidence>